<comment type="caution">
    <text evidence="1">The sequence shown here is derived from an EMBL/GenBank/DDBJ whole genome shotgun (WGS) entry which is preliminary data.</text>
</comment>
<dbReference type="EMBL" id="BAAALX010000010">
    <property type="protein sequence ID" value="GAA1518534.1"/>
    <property type="molecule type" value="Genomic_DNA"/>
</dbReference>
<evidence type="ECO:0000313" key="2">
    <source>
        <dbReference type="Proteomes" id="UP001500177"/>
    </source>
</evidence>
<dbReference type="RefSeq" id="WP_173154839.1">
    <property type="nucleotide sequence ID" value="NZ_BAAALX010000010.1"/>
</dbReference>
<proteinExistence type="predicted"/>
<protein>
    <submittedName>
        <fullName evidence="1">Uncharacterized protein</fullName>
    </submittedName>
</protein>
<name>A0ABN2AHE7_9MICO</name>
<organism evidence="1 2">
    <name type="scientific">Brevibacterium permense</name>
    <dbReference type="NCBI Taxonomy" id="234834"/>
    <lineage>
        <taxon>Bacteria</taxon>
        <taxon>Bacillati</taxon>
        <taxon>Actinomycetota</taxon>
        <taxon>Actinomycetes</taxon>
        <taxon>Micrococcales</taxon>
        <taxon>Brevibacteriaceae</taxon>
        <taxon>Brevibacterium</taxon>
    </lineage>
</organism>
<evidence type="ECO:0000313" key="1">
    <source>
        <dbReference type="EMBL" id="GAA1518534.1"/>
    </source>
</evidence>
<keyword evidence="2" id="KW-1185">Reference proteome</keyword>
<reference evidence="1 2" key="1">
    <citation type="journal article" date="2019" name="Int. J. Syst. Evol. Microbiol.">
        <title>The Global Catalogue of Microorganisms (GCM) 10K type strain sequencing project: providing services to taxonomists for standard genome sequencing and annotation.</title>
        <authorList>
            <consortium name="The Broad Institute Genomics Platform"/>
            <consortium name="The Broad Institute Genome Sequencing Center for Infectious Disease"/>
            <person name="Wu L."/>
            <person name="Ma J."/>
        </authorList>
    </citation>
    <scope>NUCLEOTIDE SEQUENCE [LARGE SCALE GENOMIC DNA]</scope>
    <source>
        <strain evidence="1 2">JCM 13318</strain>
    </source>
</reference>
<accession>A0ABN2AHE7</accession>
<dbReference type="Proteomes" id="UP001500177">
    <property type="component" value="Unassembled WGS sequence"/>
</dbReference>
<gene>
    <name evidence="1" type="ORF">GCM10009690_22020</name>
</gene>
<sequence length="45" mass="4783">MPSPSVAFGAAALGHGTASLSPQYLQMWRGRLAAIRADDDKQILN</sequence>